<evidence type="ECO:0000259" key="1">
    <source>
        <dbReference type="Pfam" id="PF07883"/>
    </source>
</evidence>
<dbReference type="GO" id="GO:0016853">
    <property type="term" value="F:isomerase activity"/>
    <property type="evidence" value="ECO:0007669"/>
    <property type="project" value="UniProtKB-KW"/>
</dbReference>
<dbReference type="RefSeq" id="WP_010920993.1">
    <property type="nucleotide sequence ID" value="NC_011916.1"/>
</dbReference>
<proteinExistence type="predicted"/>
<reference evidence="2 3" key="1">
    <citation type="journal article" date="2010" name="J. Bacteriol.">
        <title>The genetic basis of laboratory adaptation in Caulobacter crescentus.</title>
        <authorList>
            <person name="Marks M.E."/>
            <person name="Castro-Rojas C.M."/>
            <person name="Teiling C."/>
            <person name="Du L."/>
            <person name="Kapatral V."/>
            <person name="Walunas T.L."/>
            <person name="Crosson S."/>
        </authorList>
    </citation>
    <scope>NUCLEOTIDE SEQUENCE [LARGE SCALE GENOMIC DNA]</scope>
    <source>
        <strain evidence="3">NA1000 / CB15N</strain>
    </source>
</reference>
<dbReference type="Gene3D" id="2.60.120.10">
    <property type="entry name" value="Jelly Rolls"/>
    <property type="match status" value="1"/>
</dbReference>
<dbReference type="Pfam" id="PF07883">
    <property type="entry name" value="Cupin_2"/>
    <property type="match status" value="1"/>
</dbReference>
<dbReference type="InterPro" id="IPR011051">
    <property type="entry name" value="RmlC_Cupin_sf"/>
</dbReference>
<dbReference type="GeneID" id="7330853"/>
<organism evidence="2 3">
    <name type="scientific">Caulobacter vibrioides (strain NA1000 / CB15N)</name>
    <name type="common">Caulobacter crescentus</name>
    <dbReference type="NCBI Taxonomy" id="565050"/>
    <lineage>
        <taxon>Bacteria</taxon>
        <taxon>Pseudomonadati</taxon>
        <taxon>Pseudomonadota</taxon>
        <taxon>Alphaproteobacteria</taxon>
        <taxon>Caulobacterales</taxon>
        <taxon>Caulobacteraceae</taxon>
        <taxon>Caulobacter</taxon>
    </lineage>
</organism>
<dbReference type="SMR" id="A0A0H3CEF5"/>
<keyword evidence="2" id="KW-0413">Isomerase</keyword>
<dbReference type="SUPFAM" id="SSF51182">
    <property type="entry name" value="RmlC-like cupins"/>
    <property type="match status" value="1"/>
</dbReference>
<dbReference type="KEGG" id="ccs:CCNA_03259"/>
<evidence type="ECO:0000313" key="3">
    <source>
        <dbReference type="Proteomes" id="UP000001364"/>
    </source>
</evidence>
<evidence type="ECO:0000313" key="2">
    <source>
        <dbReference type="EMBL" id="ACL96724.3"/>
    </source>
</evidence>
<keyword evidence="3" id="KW-1185">Reference proteome</keyword>
<dbReference type="OrthoDB" id="9794183at2"/>
<name>A0A0H3CEF5_CAUVN</name>
<gene>
    <name evidence="2" type="ordered locus">CCNA_03259</name>
</gene>
<dbReference type="RefSeq" id="YP_002518632.3">
    <property type="nucleotide sequence ID" value="NC_011916.1"/>
</dbReference>
<feature type="domain" description="Cupin type-2" evidence="1">
    <location>
        <begin position="66"/>
        <end position="113"/>
    </location>
</feature>
<accession>A0A0H3CEF5</accession>
<dbReference type="PATRIC" id="fig|565050.3.peg.3183"/>
<dbReference type="AlphaFoldDB" id="A0A0H3CEF5"/>
<dbReference type="InterPro" id="IPR013096">
    <property type="entry name" value="Cupin_2"/>
</dbReference>
<dbReference type="Proteomes" id="UP000001364">
    <property type="component" value="Chromosome"/>
</dbReference>
<dbReference type="InterPro" id="IPR014710">
    <property type="entry name" value="RmlC-like_jellyroll"/>
</dbReference>
<dbReference type="EMBL" id="CP001340">
    <property type="protein sequence ID" value="ACL96724.3"/>
    <property type="molecule type" value="Genomic_DNA"/>
</dbReference>
<dbReference type="HOGENOM" id="CLU_131430_2_0_5"/>
<protein>
    <submittedName>
        <fullName evidence="2">Mannose-6-phosphate isomerase</fullName>
    </submittedName>
</protein>
<sequence length="127" mass="13645">MFWRPERASWAAGDASGLQVALDGSGVPMFINLAEEASSLPQAWRSKILGRTGGANIKIIRMDEAGIPTESHADFDEGFLVVEGHMTLEIEGRHIAMKAGDFYLVPAGQPHSVLPGARGVLFLIDAE</sequence>